<gene>
    <name evidence="1" type="ORF">AA314_07254</name>
    <name evidence="2" type="ORF">ATI61_102688</name>
</gene>
<name>A0AAC8QDD8_9BACT</name>
<proteinExistence type="predicted"/>
<accession>A0AAC8QDD8</accession>
<dbReference type="EMBL" id="CP011509">
    <property type="protein sequence ID" value="AKJ05628.1"/>
    <property type="molecule type" value="Genomic_DNA"/>
</dbReference>
<reference evidence="2 4" key="2">
    <citation type="submission" date="2018-08" db="EMBL/GenBank/DDBJ databases">
        <title>Genomic Encyclopedia of Archaeal and Bacterial Type Strains, Phase II (KMG-II): from individual species to whole genera.</title>
        <authorList>
            <person name="Goeker M."/>
        </authorList>
    </citation>
    <scope>NUCLEOTIDE SEQUENCE [LARGE SCALE GENOMIC DNA]</scope>
    <source>
        <strain evidence="2 4">DSM 2261</strain>
    </source>
</reference>
<dbReference type="EMBL" id="QUMU01000002">
    <property type="protein sequence ID" value="REG36311.1"/>
    <property type="molecule type" value="Genomic_DNA"/>
</dbReference>
<organism evidence="1 3">
    <name type="scientific">Archangium gephyra</name>
    <dbReference type="NCBI Taxonomy" id="48"/>
    <lineage>
        <taxon>Bacteria</taxon>
        <taxon>Pseudomonadati</taxon>
        <taxon>Myxococcota</taxon>
        <taxon>Myxococcia</taxon>
        <taxon>Myxococcales</taxon>
        <taxon>Cystobacterineae</taxon>
        <taxon>Archangiaceae</taxon>
        <taxon>Archangium</taxon>
    </lineage>
</organism>
<dbReference type="Proteomes" id="UP000035579">
    <property type="component" value="Chromosome"/>
</dbReference>
<keyword evidence="4" id="KW-1185">Reference proteome</keyword>
<reference evidence="1 3" key="1">
    <citation type="submission" date="2015-05" db="EMBL/GenBank/DDBJ databases">
        <title>Genome assembly of Archangium gephyra DSM 2261.</title>
        <authorList>
            <person name="Sharma G."/>
            <person name="Subramanian S."/>
        </authorList>
    </citation>
    <scope>NUCLEOTIDE SEQUENCE [LARGE SCALE GENOMIC DNA]</scope>
    <source>
        <strain evidence="1 3">DSM 2261</strain>
    </source>
</reference>
<dbReference type="RefSeq" id="WP_276326964.1">
    <property type="nucleotide sequence ID" value="NZ_CP011509.1"/>
</dbReference>
<protein>
    <submittedName>
        <fullName evidence="1">Uncharacterized protein</fullName>
    </submittedName>
</protein>
<evidence type="ECO:0000313" key="3">
    <source>
        <dbReference type="Proteomes" id="UP000035579"/>
    </source>
</evidence>
<evidence type="ECO:0000313" key="4">
    <source>
        <dbReference type="Proteomes" id="UP000256345"/>
    </source>
</evidence>
<sequence length="43" mass="4926">MRVIVTKVKKLPGLRLAPGRSITYLPNFLHRGPRTLQVEWDPA</sequence>
<dbReference type="AlphaFoldDB" id="A0AAC8QDD8"/>
<dbReference type="KEGG" id="age:AA314_07254"/>
<evidence type="ECO:0000313" key="2">
    <source>
        <dbReference type="EMBL" id="REG36311.1"/>
    </source>
</evidence>
<dbReference type="Proteomes" id="UP000256345">
    <property type="component" value="Unassembled WGS sequence"/>
</dbReference>
<evidence type="ECO:0000313" key="1">
    <source>
        <dbReference type="EMBL" id="AKJ05628.1"/>
    </source>
</evidence>